<feature type="compositionally biased region" description="Basic and acidic residues" evidence="8">
    <location>
        <begin position="1"/>
        <end position="11"/>
    </location>
</feature>
<proteinExistence type="predicted"/>
<dbReference type="SMART" id="SM00382">
    <property type="entry name" value="AAA"/>
    <property type="match status" value="2"/>
</dbReference>
<dbReference type="Gene3D" id="3.40.50.300">
    <property type="entry name" value="P-loop containing nucleotide triphosphate hydrolases"/>
    <property type="match status" value="2"/>
</dbReference>
<evidence type="ECO:0000256" key="8">
    <source>
        <dbReference type="SAM" id="MobiDB-lite"/>
    </source>
</evidence>
<feature type="region of interest" description="Disordered" evidence="8">
    <location>
        <begin position="316"/>
        <end position="335"/>
    </location>
</feature>
<feature type="region of interest" description="Disordered" evidence="8">
    <location>
        <begin position="1"/>
        <end position="37"/>
    </location>
</feature>
<reference evidence="12 13" key="2">
    <citation type="submission" date="2015-05" db="EMBL/GenBank/DDBJ databases">
        <authorList>
            <person name="Morales-Cruz A."/>
            <person name="Amrine K.C."/>
            <person name="Cantu D."/>
        </authorList>
    </citation>
    <scope>NUCLEOTIDE SEQUENCE [LARGE SCALE GENOMIC DNA]</scope>
    <source>
        <strain evidence="12">UCRPC4</strain>
    </source>
</reference>
<protein>
    <submittedName>
        <fullName evidence="12">Putative abc transporter</fullName>
    </submittedName>
</protein>
<dbReference type="PROSITE" id="PS50893">
    <property type="entry name" value="ABC_TRANSPORTER_2"/>
    <property type="match status" value="2"/>
</dbReference>
<evidence type="ECO:0000256" key="7">
    <source>
        <dbReference type="ARBA" id="ARBA00023136"/>
    </source>
</evidence>
<dbReference type="PANTHER" id="PTHR24223:SF464">
    <property type="entry name" value="ABC-TYPE TRANSPORTER CICA"/>
    <property type="match status" value="1"/>
</dbReference>
<feature type="region of interest" description="Disordered" evidence="8">
    <location>
        <begin position="826"/>
        <end position="853"/>
    </location>
</feature>
<dbReference type="CDD" id="cd03244">
    <property type="entry name" value="ABCC_MRP_domain2"/>
    <property type="match status" value="1"/>
</dbReference>
<dbReference type="PROSITE" id="PS00211">
    <property type="entry name" value="ABC_TRANSPORTER_1"/>
    <property type="match status" value="2"/>
</dbReference>
<evidence type="ECO:0000256" key="2">
    <source>
        <dbReference type="ARBA" id="ARBA00022448"/>
    </source>
</evidence>
<name>A0A0G2G971_PHACM</name>
<evidence type="ECO:0000259" key="10">
    <source>
        <dbReference type="PROSITE" id="PS50893"/>
    </source>
</evidence>
<dbReference type="InterPro" id="IPR027417">
    <property type="entry name" value="P-loop_NTPase"/>
</dbReference>
<dbReference type="GO" id="GO:0005524">
    <property type="term" value="F:ATP binding"/>
    <property type="evidence" value="ECO:0007669"/>
    <property type="project" value="UniProtKB-KW"/>
</dbReference>
<feature type="transmembrane region" description="Helical" evidence="9">
    <location>
        <begin position="464"/>
        <end position="491"/>
    </location>
</feature>
<dbReference type="GO" id="GO:0016887">
    <property type="term" value="F:ATP hydrolysis activity"/>
    <property type="evidence" value="ECO:0007669"/>
    <property type="project" value="InterPro"/>
</dbReference>
<dbReference type="InterPro" id="IPR017871">
    <property type="entry name" value="ABC_transporter-like_CS"/>
</dbReference>
<feature type="transmembrane region" description="Helical" evidence="9">
    <location>
        <begin position="923"/>
        <end position="941"/>
    </location>
</feature>
<feature type="compositionally biased region" description="Basic and acidic residues" evidence="8">
    <location>
        <begin position="571"/>
        <end position="602"/>
    </location>
</feature>
<dbReference type="InterPro" id="IPR050173">
    <property type="entry name" value="ABC_transporter_C-like"/>
</dbReference>
<dbReference type="PROSITE" id="PS50929">
    <property type="entry name" value="ABC_TM1F"/>
    <property type="match status" value="2"/>
</dbReference>
<reference evidence="12 13" key="1">
    <citation type="submission" date="2015-05" db="EMBL/GenBank/DDBJ databases">
        <title>Distinctive expansion of gene families associated with plant cell wall degradation and secondary metabolism in the genomes of grapevine trunk pathogens.</title>
        <authorList>
            <person name="Lawrence D.P."/>
            <person name="Travadon R."/>
            <person name="Rolshausen P.E."/>
            <person name="Baumgartner K."/>
        </authorList>
    </citation>
    <scope>NUCLEOTIDE SEQUENCE [LARGE SCALE GENOMIC DNA]</scope>
    <source>
        <strain evidence="12">UCRPC4</strain>
    </source>
</reference>
<dbReference type="GO" id="GO:0140359">
    <property type="term" value="F:ABC-type transporter activity"/>
    <property type="evidence" value="ECO:0007669"/>
    <property type="project" value="InterPro"/>
</dbReference>
<evidence type="ECO:0000256" key="3">
    <source>
        <dbReference type="ARBA" id="ARBA00022692"/>
    </source>
</evidence>
<dbReference type="OrthoDB" id="6500128at2759"/>
<evidence type="ECO:0000256" key="6">
    <source>
        <dbReference type="ARBA" id="ARBA00022989"/>
    </source>
</evidence>
<gene>
    <name evidence="12" type="ORF">UCRPC4_g04217</name>
</gene>
<sequence length="1473" mass="164641">MSPHGHHDAEKSLGQPQVEEAQLADHSEHASDTSSQDIAYDAAIDKVQTGGQKRLELTREITQASSVATKDLVEPTPPRPKRWYDKINPLKMRTIPPVPEERIVSREHGANFFSKLTFQWMAPLMTVGYLRPLELGDIWLVNPERKAEVMTRKVMGSFKRRATRGDKHSLFWALHEAFRDEFWLGGLCNLLSSIFQVMTPFTTRYLIQYATDAYEATRSGTPAPHISHGIGLALGITFMQIFQSLGTNHFIYRGFMVGGEARAVLITAIFEKALKISNRAKAGGRALEGEKTSNGIDAESLQQSKDSLINQVLKKKKNEKENAPQGSPDKATGVAGDGTGWSNGKIVNLMSVDTYRVDQASGLFHLTWTSPVAIAITLVVLCINLGASALAGYALLVLSIPLLTKSIKSLFKRRKRINKITDQRVSLTQEILASVRFVKYFGWESSFLERLKEIRSREIRAIQILLAVRNAINAVSMSMPVFSSMLAFITFSLSNHSLSPARIFSSLALFNALRMPLNLLPLVIGQVTDAWASLGRIQAFLLAEERVEDTVWDEHMEHAIELGNASFTWERTPDQKKEDVPATNDKADSKIPKSSSPKEVHLNNDNASEQTHVEPFKLHDLNFTVKRNELLAVIGTVGSGKSSLLSALAGDMRLTDGTMKLGATRAFCPQYAWIQNASLKENILFGRPYDSKWYNRVLDACALRPDLEILPAGDRTEIGERGITVSGGQKQRLNISRAIYFNADIILMDDPLSAVDAHVGRHIMDEAICGILKDKCRILATHQLHVLNRCDRIIWMDEGRIQAIDTFDNLMNDHVGFQKLMATTAQEETKQKAENEDGDEIEEEKKEVKKKKKPKQLMVQEERAVKSVGWSVWGAYVKASGSVLFGPLVILALLLSQGANIATSLWLSYWTSNKYPHLTLGDYIGVYVSLGFLQALLMYIYSTLLSVGGTNASKTLLQGAITRVLRAPMSFFDTTPLGRITNRFSRDIDTMDNNLTDAMRMYFLTLAMITAVFALIISFFHYFAIALGPLFFLFIFAAGYYRASAREVKRHESVLRSHVFARFSEAVTGTSSIRAYRLQDFFTTRIREAIDDMDSAYFLTFSNQRWLSVRLDCIGNLLVLTVGILVVTSRFDVNPSIGGLVLSYILAIVQMIQFTVRQLAEVENNMNATERIHYYATQLDEEAPLKIQQMDPSWPQTGRIRFNDVEMRYRPDLPLVLQGLNLDIQGGERIGIVGRTGAGKSSIMSALFRLTELSSGSIEIDGVDISRVGLHDLRTNLSIIPQDPTLFRGTIRSNLDPFNEHTDLELWSALRQAGLVSNSENESEEAADPEKPSSSDIKKATSSRITLETTVDEEGLNFSLGQRQLMALARALVRNSRIIVCDEATSSVDFETDAKIQMTMARGFKGKTLLCIAHRLKTIINYDRICVMDKGKIAELASPEELYRIEGGIFRSMCERSGITLTEIQRAQMENQM</sequence>
<accession>A0A0G2G971</accession>
<dbReference type="Gene3D" id="1.20.1560.10">
    <property type="entry name" value="ABC transporter type 1, transmembrane domain"/>
    <property type="match status" value="2"/>
</dbReference>
<dbReference type="Pfam" id="PF00005">
    <property type="entry name" value="ABC_tran"/>
    <property type="match status" value="2"/>
</dbReference>
<dbReference type="FunFam" id="3.40.50.300:FF:002040">
    <property type="entry name" value="ABC multidrug transporter (Eurofung)"/>
    <property type="match status" value="1"/>
</dbReference>
<dbReference type="InterPro" id="IPR003439">
    <property type="entry name" value="ABC_transporter-like_ATP-bd"/>
</dbReference>
<feature type="transmembrane region" description="Helical" evidence="9">
    <location>
        <begin position="1001"/>
        <end position="1020"/>
    </location>
</feature>
<comment type="caution">
    <text evidence="12">The sequence shown here is derived from an EMBL/GenBank/DDBJ whole genome shotgun (WGS) entry which is preliminary data.</text>
</comment>
<evidence type="ECO:0000313" key="12">
    <source>
        <dbReference type="EMBL" id="KKY20228.1"/>
    </source>
</evidence>
<feature type="region of interest" description="Disordered" evidence="8">
    <location>
        <begin position="571"/>
        <end position="607"/>
    </location>
</feature>
<dbReference type="CDD" id="cd03250">
    <property type="entry name" value="ABCC_MRP_domain1"/>
    <property type="match status" value="1"/>
</dbReference>
<dbReference type="InterPro" id="IPR003593">
    <property type="entry name" value="AAA+_ATPase"/>
</dbReference>
<dbReference type="Pfam" id="PF00664">
    <property type="entry name" value="ABC_membrane"/>
    <property type="match status" value="2"/>
</dbReference>
<dbReference type="InterPro" id="IPR011527">
    <property type="entry name" value="ABC1_TM_dom"/>
</dbReference>
<dbReference type="FunFam" id="3.40.50.300:FF:000565">
    <property type="entry name" value="ABC bile acid transporter"/>
    <property type="match status" value="1"/>
</dbReference>
<keyword evidence="2" id="KW-0813">Transport</keyword>
<dbReference type="InterPro" id="IPR036640">
    <property type="entry name" value="ABC1_TM_sf"/>
</dbReference>
<keyword evidence="6 9" id="KW-1133">Transmembrane helix</keyword>
<keyword evidence="7 9" id="KW-0472">Membrane</keyword>
<keyword evidence="4" id="KW-0547">Nucleotide-binding</keyword>
<feature type="domain" description="ABC transporter" evidence="10">
    <location>
        <begin position="1200"/>
        <end position="1455"/>
    </location>
</feature>
<feature type="region of interest" description="Disordered" evidence="8">
    <location>
        <begin position="1318"/>
        <end position="1343"/>
    </location>
</feature>
<dbReference type="SUPFAM" id="SSF52540">
    <property type="entry name" value="P-loop containing nucleoside triphosphate hydrolases"/>
    <property type="match status" value="2"/>
</dbReference>
<feature type="domain" description="ABC transmembrane type-1" evidence="11">
    <location>
        <begin position="183"/>
        <end position="529"/>
    </location>
</feature>
<evidence type="ECO:0000259" key="11">
    <source>
        <dbReference type="PROSITE" id="PS50929"/>
    </source>
</evidence>
<feature type="transmembrane region" description="Helical" evidence="9">
    <location>
        <begin position="372"/>
        <end position="404"/>
    </location>
</feature>
<dbReference type="GO" id="GO:0016020">
    <property type="term" value="C:membrane"/>
    <property type="evidence" value="ECO:0007669"/>
    <property type="project" value="UniProtKB-SubCell"/>
</dbReference>
<evidence type="ECO:0000256" key="1">
    <source>
        <dbReference type="ARBA" id="ARBA00004141"/>
    </source>
</evidence>
<dbReference type="CDD" id="cd18597">
    <property type="entry name" value="ABC_6TM_YOR1_D1_like"/>
    <property type="match status" value="1"/>
</dbReference>
<evidence type="ECO:0000256" key="5">
    <source>
        <dbReference type="ARBA" id="ARBA00022840"/>
    </source>
</evidence>
<keyword evidence="13" id="KW-1185">Reference proteome</keyword>
<dbReference type="SUPFAM" id="SSF90123">
    <property type="entry name" value="ABC transporter transmembrane region"/>
    <property type="match status" value="2"/>
</dbReference>
<dbReference type="Proteomes" id="UP000053317">
    <property type="component" value="Unassembled WGS sequence"/>
</dbReference>
<dbReference type="FunFam" id="1.20.1560.10:FF:000010">
    <property type="entry name" value="Multidrug resistance-associated ABC transporter"/>
    <property type="match status" value="1"/>
</dbReference>
<keyword evidence="5" id="KW-0067">ATP-binding</keyword>
<feature type="transmembrane region" description="Helical" evidence="9">
    <location>
        <begin position="888"/>
        <end position="911"/>
    </location>
</feature>
<feature type="domain" description="ABC transporter" evidence="10">
    <location>
        <begin position="602"/>
        <end position="823"/>
    </location>
</feature>
<dbReference type="PANTHER" id="PTHR24223">
    <property type="entry name" value="ATP-BINDING CASSETTE SUB-FAMILY C"/>
    <property type="match status" value="1"/>
</dbReference>
<evidence type="ECO:0000256" key="9">
    <source>
        <dbReference type="SAM" id="Phobius"/>
    </source>
</evidence>
<dbReference type="CDD" id="cd18606">
    <property type="entry name" value="ABC_6TM_YOR1_D2_like"/>
    <property type="match status" value="1"/>
</dbReference>
<feature type="transmembrane region" description="Helical" evidence="9">
    <location>
        <begin position="1026"/>
        <end position="1043"/>
    </location>
</feature>
<feature type="domain" description="ABC transmembrane type-1" evidence="11">
    <location>
        <begin position="888"/>
        <end position="1164"/>
    </location>
</feature>
<organism evidence="12 13">
    <name type="scientific">Phaeomoniella chlamydospora</name>
    <name type="common">Phaeoacremonium chlamydosporum</name>
    <dbReference type="NCBI Taxonomy" id="158046"/>
    <lineage>
        <taxon>Eukaryota</taxon>
        <taxon>Fungi</taxon>
        <taxon>Dikarya</taxon>
        <taxon>Ascomycota</taxon>
        <taxon>Pezizomycotina</taxon>
        <taxon>Eurotiomycetes</taxon>
        <taxon>Chaetothyriomycetidae</taxon>
        <taxon>Phaeomoniellales</taxon>
        <taxon>Phaeomoniellaceae</taxon>
        <taxon>Phaeomoniella</taxon>
    </lineage>
</organism>
<evidence type="ECO:0000313" key="13">
    <source>
        <dbReference type="Proteomes" id="UP000053317"/>
    </source>
</evidence>
<keyword evidence="3 9" id="KW-0812">Transmembrane</keyword>
<comment type="subcellular location">
    <subcellularLocation>
        <location evidence="1">Membrane</location>
        <topology evidence="1">Multi-pass membrane protein</topology>
    </subcellularLocation>
</comment>
<dbReference type="EMBL" id="LCWF01000099">
    <property type="protein sequence ID" value="KKY20228.1"/>
    <property type="molecule type" value="Genomic_DNA"/>
</dbReference>
<feature type="compositionally biased region" description="Basic and acidic residues" evidence="8">
    <location>
        <begin position="1328"/>
        <end position="1339"/>
    </location>
</feature>
<evidence type="ECO:0000256" key="4">
    <source>
        <dbReference type="ARBA" id="ARBA00022741"/>
    </source>
</evidence>